<sequence length="150" mass="17198">MAACVYIHTLFIVFDPNIEKGVRKLWLLGSAIFLIGYIGWHIDLHFCSNMHQLPFDVPNPQLHAWWHLTASYGSYLICVLVTYNGTKVLGKNPILRWILGVLPYIKLPESDNLNEKSLLYKNENGEKGSNYGTINNSGHDIKKDIEFEKH</sequence>
<evidence type="ECO:0000313" key="2">
    <source>
        <dbReference type="Proteomes" id="UP000789920"/>
    </source>
</evidence>
<gene>
    <name evidence="1" type="ORF">RPERSI_LOCUS32717</name>
</gene>
<evidence type="ECO:0000313" key="1">
    <source>
        <dbReference type="EMBL" id="CAG8843349.1"/>
    </source>
</evidence>
<organism evidence="1 2">
    <name type="scientific">Racocetra persica</name>
    <dbReference type="NCBI Taxonomy" id="160502"/>
    <lineage>
        <taxon>Eukaryota</taxon>
        <taxon>Fungi</taxon>
        <taxon>Fungi incertae sedis</taxon>
        <taxon>Mucoromycota</taxon>
        <taxon>Glomeromycotina</taxon>
        <taxon>Glomeromycetes</taxon>
        <taxon>Diversisporales</taxon>
        <taxon>Gigasporaceae</taxon>
        <taxon>Racocetra</taxon>
    </lineage>
</organism>
<proteinExistence type="predicted"/>
<reference evidence="1" key="1">
    <citation type="submission" date="2021-06" db="EMBL/GenBank/DDBJ databases">
        <authorList>
            <person name="Kallberg Y."/>
            <person name="Tangrot J."/>
            <person name="Rosling A."/>
        </authorList>
    </citation>
    <scope>NUCLEOTIDE SEQUENCE</scope>
    <source>
        <strain evidence="1">MA461A</strain>
    </source>
</reference>
<dbReference type="EMBL" id="CAJVQC010138049">
    <property type="protein sequence ID" value="CAG8843349.1"/>
    <property type="molecule type" value="Genomic_DNA"/>
</dbReference>
<accession>A0ACA9SNH7</accession>
<protein>
    <submittedName>
        <fullName evidence="1">13105_t:CDS:1</fullName>
    </submittedName>
</protein>
<comment type="caution">
    <text evidence="1">The sequence shown here is derived from an EMBL/GenBank/DDBJ whole genome shotgun (WGS) entry which is preliminary data.</text>
</comment>
<feature type="non-terminal residue" evidence="1">
    <location>
        <position position="150"/>
    </location>
</feature>
<dbReference type="Proteomes" id="UP000789920">
    <property type="component" value="Unassembled WGS sequence"/>
</dbReference>
<keyword evidence="2" id="KW-1185">Reference proteome</keyword>
<name>A0ACA9SNH7_9GLOM</name>